<evidence type="ECO:0000259" key="6">
    <source>
        <dbReference type="Pfam" id="PF00501"/>
    </source>
</evidence>
<keyword evidence="4" id="KW-0443">Lipid metabolism</keyword>
<evidence type="ECO:0000313" key="8">
    <source>
        <dbReference type="Proteomes" id="UP001284601"/>
    </source>
</evidence>
<dbReference type="Pfam" id="PF00501">
    <property type="entry name" value="AMP-binding"/>
    <property type="match status" value="1"/>
</dbReference>
<proteinExistence type="inferred from homology"/>
<dbReference type="InterPro" id="IPR020845">
    <property type="entry name" value="AMP-binding_CS"/>
</dbReference>
<reference evidence="8" key="1">
    <citation type="submission" date="2023-07" db="EMBL/GenBank/DDBJ databases">
        <title>Conexibacter stalactiti sp. nov., isolated from stalactites in a lava cave and emended description of the genus Conexibacter.</title>
        <authorList>
            <person name="Lee S.D."/>
        </authorList>
    </citation>
    <scope>NUCLEOTIDE SEQUENCE [LARGE SCALE GENOMIC DNA]</scope>
    <source>
        <strain evidence="8">KCTC 39840</strain>
    </source>
</reference>
<gene>
    <name evidence="7" type="ORF">R7226_24180</name>
</gene>
<keyword evidence="3" id="KW-0276">Fatty acid metabolism</keyword>
<comment type="similarity">
    <text evidence="1">Belongs to the ATP-dependent AMP-binding enzyme family.</text>
</comment>
<organism evidence="7 8">
    <name type="scientific">Conexibacter stalactiti</name>
    <dbReference type="NCBI Taxonomy" id="1940611"/>
    <lineage>
        <taxon>Bacteria</taxon>
        <taxon>Bacillati</taxon>
        <taxon>Actinomycetota</taxon>
        <taxon>Thermoleophilia</taxon>
        <taxon>Solirubrobacterales</taxon>
        <taxon>Conexibacteraceae</taxon>
        <taxon>Conexibacter</taxon>
    </lineage>
</organism>
<dbReference type="InterPro" id="IPR042099">
    <property type="entry name" value="ANL_N_sf"/>
</dbReference>
<feature type="domain" description="AMP-dependent synthetase/ligase" evidence="6">
    <location>
        <begin position="24"/>
        <end position="375"/>
    </location>
</feature>
<accession>A0ABU4HZH5</accession>
<keyword evidence="2" id="KW-0436">Ligase</keyword>
<evidence type="ECO:0000256" key="3">
    <source>
        <dbReference type="ARBA" id="ARBA00022832"/>
    </source>
</evidence>
<sequence length="539" mass="56189">MSTTVSATPQTLTDAVAAIVGARGEQLAVRDREGTVRYSWRELHGAAACVAAGLAGLGVGRDATVGLLLTNRPQFHVADLATVMLGAVPVSIYATSSPEQVAHVADDAGLRVLITEPAFAATARAALAGRGCALVVLDGAASEPGEIAWETLTASPPLPEPVAASPDDLLTIIYTSGTTGPPKGVELTHRNLLTATRVIGEINGIEAGGRVICWLPLAHIAERIASWYAPVLFGLEVTTCPDPRQIGAALREVRPNWFFAVPRVWEKLRAGAQAAQAANPGLEPAQLRAALGLDQVLAANIGAAPSAPELIEYFHTIGVPLAEIYGMSENCACCTCNPPGAIRVGTVGPALPGVELRLAEDGELLMRSETVMRGYRGLPEATAAAIDGDGWLRTGDVGNIDDDGYLRIVDRKKELIISAGGKNMSPSSIEAAIKTRSPLIGHICVVGDGRPFNVALIVPDPDLLGDRAADDAEVRAAIEAAVAGGNATLSRAEQVKRFAVLSDDWAAGGEELTPTLKLKRRGIETRHAGAIDALYEVAS</sequence>
<dbReference type="EMBL" id="JAWSTH010000089">
    <property type="protein sequence ID" value="MDW5597469.1"/>
    <property type="molecule type" value="Genomic_DNA"/>
</dbReference>
<dbReference type="Pfam" id="PF23562">
    <property type="entry name" value="AMP-binding_C_3"/>
    <property type="match status" value="1"/>
</dbReference>
<evidence type="ECO:0000256" key="5">
    <source>
        <dbReference type="ARBA" id="ARBA00032875"/>
    </source>
</evidence>
<dbReference type="SUPFAM" id="SSF56801">
    <property type="entry name" value="Acetyl-CoA synthetase-like"/>
    <property type="match status" value="1"/>
</dbReference>
<evidence type="ECO:0000256" key="4">
    <source>
        <dbReference type="ARBA" id="ARBA00023098"/>
    </source>
</evidence>
<dbReference type="Proteomes" id="UP001284601">
    <property type="component" value="Unassembled WGS sequence"/>
</dbReference>
<dbReference type="Gene3D" id="3.40.50.12780">
    <property type="entry name" value="N-terminal domain of ligase-like"/>
    <property type="match status" value="1"/>
</dbReference>
<protein>
    <recommendedName>
        <fullName evidence="5">Acyl-CoA synthetase</fullName>
    </recommendedName>
</protein>
<evidence type="ECO:0000313" key="7">
    <source>
        <dbReference type="EMBL" id="MDW5597469.1"/>
    </source>
</evidence>
<comment type="caution">
    <text evidence="7">The sequence shown here is derived from an EMBL/GenBank/DDBJ whole genome shotgun (WGS) entry which is preliminary data.</text>
</comment>
<dbReference type="PANTHER" id="PTHR43272:SF32">
    <property type="entry name" value="AMP-DEPENDENT SYNTHETASE_LIGASE DOMAIN-CONTAINING PROTEIN"/>
    <property type="match status" value="1"/>
</dbReference>
<name>A0ABU4HZH5_9ACTN</name>
<keyword evidence="8" id="KW-1185">Reference proteome</keyword>
<dbReference type="RefSeq" id="WP_318599933.1">
    <property type="nucleotide sequence ID" value="NZ_JAWSTH010000089.1"/>
</dbReference>
<dbReference type="CDD" id="cd05907">
    <property type="entry name" value="VL_LC_FACS_like"/>
    <property type="match status" value="1"/>
</dbReference>
<evidence type="ECO:0000256" key="2">
    <source>
        <dbReference type="ARBA" id="ARBA00022598"/>
    </source>
</evidence>
<dbReference type="PANTHER" id="PTHR43272">
    <property type="entry name" value="LONG-CHAIN-FATTY-ACID--COA LIGASE"/>
    <property type="match status" value="1"/>
</dbReference>
<dbReference type="InterPro" id="IPR000873">
    <property type="entry name" value="AMP-dep_synth/lig_dom"/>
</dbReference>
<reference evidence="7 8" key="2">
    <citation type="submission" date="2023-10" db="EMBL/GenBank/DDBJ databases">
        <authorList>
            <person name="Han X.F."/>
        </authorList>
    </citation>
    <scope>NUCLEOTIDE SEQUENCE [LARGE SCALE GENOMIC DNA]</scope>
    <source>
        <strain evidence="7 8">KCTC 39840</strain>
    </source>
</reference>
<evidence type="ECO:0000256" key="1">
    <source>
        <dbReference type="ARBA" id="ARBA00006432"/>
    </source>
</evidence>
<dbReference type="PROSITE" id="PS00455">
    <property type="entry name" value="AMP_BINDING"/>
    <property type="match status" value="1"/>
</dbReference>